<reference evidence="4" key="2">
    <citation type="submission" date="2020-09" db="EMBL/GenBank/DDBJ databases">
        <authorList>
            <person name="Sun Q."/>
            <person name="Zhou Y."/>
        </authorList>
    </citation>
    <scope>NUCLEOTIDE SEQUENCE</scope>
    <source>
        <strain evidence="4">CGMCC 1.15493</strain>
    </source>
</reference>
<dbReference type="RefSeq" id="WP_188849328.1">
    <property type="nucleotide sequence ID" value="NZ_BMJJ01000002.1"/>
</dbReference>
<evidence type="ECO:0000259" key="3">
    <source>
        <dbReference type="Pfam" id="PF07486"/>
    </source>
</evidence>
<dbReference type="AlphaFoldDB" id="A0A916XT92"/>
<dbReference type="Pfam" id="PF07486">
    <property type="entry name" value="Hydrolase_2"/>
    <property type="match status" value="1"/>
</dbReference>
<evidence type="ECO:0000256" key="1">
    <source>
        <dbReference type="SAM" id="MobiDB-lite"/>
    </source>
</evidence>
<reference evidence="4" key="1">
    <citation type="journal article" date="2014" name="Int. J. Syst. Evol. Microbiol.">
        <title>Complete genome sequence of Corynebacterium casei LMG S-19264T (=DSM 44701T), isolated from a smear-ripened cheese.</title>
        <authorList>
            <consortium name="US DOE Joint Genome Institute (JGI-PGF)"/>
            <person name="Walter F."/>
            <person name="Albersmeier A."/>
            <person name="Kalinowski J."/>
            <person name="Ruckert C."/>
        </authorList>
    </citation>
    <scope>NUCLEOTIDE SEQUENCE</scope>
    <source>
        <strain evidence="4">CGMCC 1.15493</strain>
    </source>
</reference>
<keyword evidence="4" id="KW-0378">Hydrolase</keyword>
<gene>
    <name evidence="4" type="ORF">GCM10011335_08280</name>
</gene>
<keyword evidence="5" id="KW-1185">Reference proteome</keyword>
<dbReference type="EMBL" id="BMJJ01000002">
    <property type="protein sequence ID" value="GGD07722.1"/>
    <property type="molecule type" value="Genomic_DNA"/>
</dbReference>
<evidence type="ECO:0000313" key="4">
    <source>
        <dbReference type="EMBL" id="GGD07722.1"/>
    </source>
</evidence>
<dbReference type="InterPro" id="IPR042047">
    <property type="entry name" value="SleB_dom1"/>
</dbReference>
<protein>
    <submittedName>
        <fullName evidence="4">Hydrolase</fullName>
    </submittedName>
</protein>
<evidence type="ECO:0000256" key="2">
    <source>
        <dbReference type="SAM" id="SignalP"/>
    </source>
</evidence>
<feature type="domain" description="Cell wall hydrolase SleB" evidence="3">
    <location>
        <begin position="270"/>
        <end position="380"/>
    </location>
</feature>
<dbReference type="GO" id="GO:0016787">
    <property type="term" value="F:hydrolase activity"/>
    <property type="evidence" value="ECO:0007669"/>
    <property type="project" value="UniProtKB-KW"/>
</dbReference>
<feature type="chain" id="PRO_5036860733" evidence="2">
    <location>
        <begin position="24"/>
        <end position="388"/>
    </location>
</feature>
<dbReference type="Gene3D" id="1.10.10.2520">
    <property type="entry name" value="Cell wall hydrolase SleB, domain 1"/>
    <property type="match status" value="1"/>
</dbReference>
<comment type="caution">
    <text evidence="4">The sequence shown here is derived from an EMBL/GenBank/DDBJ whole genome shotgun (WGS) entry which is preliminary data.</text>
</comment>
<keyword evidence="2" id="KW-0732">Signal</keyword>
<evidence type="ECO:0000313" key="5">
    <source>
        <dbReference type="Proteomes" id="UP000613160"/>
    </source>
</evidence>
<accession>A0A916XT92</accession>
<dbReference type="InterPro" id="IPR011105">
    <property type="entry name" value="Cell_wall_hydrolase_SleB"/>
</dbReference>
<feature type="signal peptide" evidence="2">
    <location>
        <begin position="1"/>
        <end position="23"/>
    </location>
</feature>
<dbReference type="Proteomes" id="UP000613160">
    <property type="component" value="Unassembled WGS sequence"/>
</dbReference>
<name>A0A916XT92_9HYPH</name>
<sequence length="388" mass="41388">MSRRLRHLSLTLLAGLCLLPALSSEVALQDMTSLLEGGKAQARWQAFFIPSPAGSIEKAELAFVEPSARSRLPRGAGLHGADGTIYTMDNGRPVSDSPDEARVTRSQKSGRVIAVTPQAPPKAFSAGSILERQSLLRPGANIGGADVRSAFARPAAPEKAIEVAMNFAPKRPDHVPDAEATVMLASLDADAAVGASAAGATALGYAPAESGLESRAATLFGKILKAVPKSFIPPLGEKDHGWAATPLPISAYTAKEQTCLATGIYFEARGEPELGQAAVAQVILNRVRAPSYPKSICGVVYQNKNWRNRCQFSFACDGQKDKITNKRSYSTAKRIAGEVTRGDTWIAEVGSATHYHATYVAPRWANAMSKVDKIGRHIFYRTFGGGWN</sequence>
<proteinExistence type="predicted"/>
<feature type="region of interest" description="Disordered" evidence="1">
    <location>
        <begin position="74"/>
        <end position="100"/>
    </location>
</feature>
<organism evidence="4 5">
    <name type="scientific">Aureimonas glaciei</name>
    <dbReference type="NCBI Taxonomy" id="1776957"/>
    <lineage>
        <taxon>Bacteria</taxon>
        <taxon>Pseudomonadati</taxon>
        <taxon>Pseudomonadota</taxon>
        <taxon>Alphaproteobacteria</taxon>
        <taxon>Hyphomicrobiales</taxon>
        <taxon>Aurantimonadaceae</taxon>
        <taxon>Aureimonas</taxon>
    </lineage>
</organism>